<organism evidence="1 3">
    <name type="scientific">Piscirickettsia salmonis</name>
    <dbReference type="NCBI Taxonomy" id="1238"/>
    <lineage>
        <taxon>Bacteria</taxon>
        <taxon>Pseudomonadati</taxon>
        <taxon>Pseudomonadota</taxon>
        <taxon>Gammaproteobacteria</taxon>
        <taxon>Thiotrichales</taxon>
        <taxon>Piscirickettsiaceae</taxon>
        <taxon>Piscirickettsia</taxon>
    </lineage>
</organism>
<gene>
    <name evidence="1" type="ORF">Psal009_00561</name>
    <name evidence="2" type="ORF">Psal009_03650</name>
</gene>
<sequence>MLDSDELLAIGAALVSGVRKSIKYSENIKELYTDLALSPFKHKRQDKRRSLKEGFSFSGDYARQALAEKVGYCDDLSVVAVHLGNLIHIGDFSEPIYISLVTIPGHRFCLIHQSEKLHLSREGEKLAGGLKELAEDPDLKNAIIVDPWVYKASKLADCDKHFAHARTYRVEDFYNGAVNSNGHSQCIGNTSAKQHLVVEERRALRDFNLAYQEETQKLAGKHGSFAKGNTLREIKAELKDHLYRRKQLNDLKSFIQRLESKSSFWYSHFGHSNRKGKSYKALIKCIDVAIEKYMDIPDEYLKDIFIKALDVATMVRGNPRFKTLGSNRVHVTKTVASLLSSDVVHRRWPYSFENIPGISLDGIRRIQVSSGSDREKCLAVVKHIREETGNSSSYDLDKSSPYYKEAGDLIRRSQGECSLNFYDAASSYEKSDFNHETEATSVPSC</sequence>
<name>A0A9Q6PRK9_PISSA</name>
<dbReference type="Proteomes" id="UP000422232">
    <property type="component" value="Plasmid unnamed1"/>
</dbReference>
<dbReference type="EMBL" id="CP038909">
    <property type="protein sequence ID" value="QGO07691.1"/>
    <property type="molecule type" value="Genomic_DNA"/>
</dbReference>
<reference evidence="1 3" key="1">
    <citation type="submission" date="2019-04" db="EMBL/GenBank/DDBJ databases">
        <title>Complete genome sequencing of Piscirickettsia salmonis strain Psal-009.</title>
        <authorList>
            <person name="Schober I."/>
            <person name="Bunk B."/>
            <person name="Sproer C."/>
            <person name="Carril G.P."/>
            <person name="Riedel T."/>
            <person name="Flores-Herrera P.A."/>
            <person name="Nourdin-Galindo G."/>
            <person name="Marshall S.H."/>
            <person name="Overmann J."/>
        </authorList>
    </citation>
    <scope>NUCLEOTIDE SEQUENCE [LARGE SCALE GENOMIC DNA]</scope>
    <source>
        <strain evidence="1 3">Psal-009</strain>
        <plasmid evidence="2 3">unnamed1</plasmid>
    </source>
</reference>
<geneLocation type="plasmid" evidence="2 3">
    <name>unnamed1</name>
</geneLocation>
<dbReference type="Proteomes" id="UP000422232">
    <property type="component" value="Chromosome"/>
</dbReference>
<keyword evidence="2" id="KW-0614">Plasmid</keyword>
<keyword evidence="3" id="KW-1185">Reference proteome</keyword>
<evidence type="ECO:0000313" key="1">
    <source>
        <dbReference type="EMBL" id="QGO04689.1"/>
    </source>
</evidence>
<evidence type="ECO:0000313" key="3">
    <source>
        <dbReference type="Proteomes" id="UP000422232"/>
    </source>
</evidence>
<dbReference type="RefSeq" id="WP_016211776.1">
    <property type="nucleotide sequence ID" value="NZ_CP013761.1"/>
</dbReference>
<dbReference type="AlphaFoldDB" id="A0A9Q6PRK9"/>
<dbReference type="EMBL" id="CP038908">
    <property type="protein sequence ID" value="QGO04689.1"/>
    <property type="molecule type" value="Genomic_DNA"/>
</dbReference>
<protein>
    <submittedName>
        <fullName evidence="1">Uncharacterized protein</fullName>
    </submittedName>
</protein>
<evidence type="ECO:0000313" key="2">
    <source>
        <dbReference type="EMBL" id="QGO07691.1"/>
    </source>
</evidence>
<proteinExistence type="predicted"/>
<accession>A0A9Q6PRK9</accession>